<sequence>MDQSKLKRSLGLLDLTMVGLGGIIGSGWLLGSQQAAKDAGPAAILAWIIGAIAVILLGLVYSELGARMPESGGIVKYPNYSHGSLASYLMGFAAIIAYSTVPPVEAQAVVSYAGGYMPAGLLFQASGSPTAVGWMIEVVLLVLFFMLNYFGVQFFARVNTIVTFLKFVMPSVTIILLLIGAHHSNFSSHGFMPYGVHGIFTAVATSGVVFAYLGFRQISALAGEARNPQKDIGRAIVTSILLATVIYTLLQFSFVGGVDPRALAHGWGALQYNAPFVQLVTLMGFGWFSFFLYADALISPTGTGNVYFASSSRVTMAMSENRYWWQIFGQVHERSGVPRKALWLALVLGILWTAPFPTWSRLVGFISGATVLTYVIGPVSAMVFRKTATDFASPFTVRGLPIIAMLAFMVGTLIIYWTGWSNVWPLIVMEVLGLVVYAYFVPRVSFLRKSFLRDVKSGIWLVIYLLFILMISYVGSFGGQNLIPYPVDTIVVAAVSLLFFFWGVKSGYPTAALDEARQWYQKKAGSTDA</sequence>
<evidence type="ECO:0000256" key="5">
    <source>
        <dbReference type="SAM" id="Phobius"/>
    </source>
</evidence>
<dbReference type="InterPro" id="IPR052962">
    <property type="entry name" value="AA_Transporter_AGT"/>
</dbReference>
<feature type="transmembrane region" description="Helical" evidence="5">
    <location>
        <begin position="341"/>
        <end position="359"/>
    </location>
</feature>
<feature type="transmembrane region" description="Helical" evidence="5">
    <location>
        <begin position="396"/>
        <end position="417"/>
    </location>
</feature>
<name>A0A9X1V6X2_9BACL</name>
<evidence type="ECO:0000256" key="1">
    <source>
        <dbReference type="ARBA" id="ARBA00004141"/>
    </source>
</evidence>
<feature type="transmembrane region" description="Helical" evidence="5">
    <location>
        <begin position="235"/>
        <end position="256"/>
    </location>
</feature>
<gene>
    <name evidence="6" type="primary">yveA_1</name>
    <name evidence="6" type="ORF">MM817_00390</name>
</gene>
<dbReference type="PANTHER" id="PTHR47547:SF1">
    <property type="entry name" value="ASPARTATE-PROTON SYMPORTER"/>
    <property type="match status" value="1"/>
</dbReference>
<dbReference type="Gene3D" id="1.20.1740.10">
    <property type="entry name" value="Amino acid/polyamine transporter I"/>
    <property type="match status" value="1"/>
</dbReference>
<dbReference type="GO" id="GO:0022857">
    <property type="term" value="F:transmembrane transporter activity"/>
    <property type="evidence" value="ECO:0007669"/>
    <property type="project" value="InterPro"/>
</dbReference>
<comment type="subcellular location">
    <subcellularLocation>
        <location evidence="1">Membrane</location>
        <topology evidence="1">Multi-pass membrane protein</topology>
    </subcellularLocation>
</comment>
<feature type="transmembrane region" description="Helical" evidence="5">
    <location>
        <begin position="42"/>
        <end position="62"/>
    </location>
</feature>
<keyword evidence="2 5" id="KW-0812">Transmembrane</keyword>
<protein>
    <submittedName>
        <fullName evidence="6">Aspartate-proton symporter</fullName>
    </submittedName>
</protein>
<dbReference type="EMBL" id="JALBUF010000001">
    <property type="protein sequence ID" value="MCI0182134.1"/>
    <property type="molecule type" value="Genomic_DNA"/>
</dbReference>
<feature type="transmembrane region" description="Helical" evidence="5">
    <location>
        <begin position="423"/>
        <end position="446"/>
    </location>
</feature>
<feature type="transmembrane region" description="Helical" evidence="5">
    <location>
        <begin position="194"/>
        <end position="215"/>
    </location>
</feature>
<keyword evidence="7" id="KW-1185">Reference proteome</keyword>
<dbReference type="GO" id="GO:0016020">
    <property type="term" value="C:membrane"/>
    <property type="evidence" value="ECO:0007669"/>
    <property type="project" value="UniProtKB-SubCell"/>
</dbReference>
<comment type="caution">
    <text evidence="6">The sequence shown here is derived from an EMBL/GenBank/DDBJ whole genome shotgun (WGS) entry which is preliminary data.</text>
</comment>
<evidence type="ECO:0000313" key="6">
    <source>
        <dbReference type="EMBL" id="MCI0182134.1"/>
    </source>
</evidence>
<keyword evidence="4 5" id="KW-0472">Membrane</keyword>
<dbReference type="RefSeq" id="WP_241711750.1">
    <property type="nucleotide sequence ID" value="NZ_JALBUF010000001.1"/>
</dbReference>
<dbReference type="Proteomes" id="UP001139263">
    <property type="component" value="Unassembled WGS sequence"/>
</dbReference>
<feature type="transmembrane region" description="Helical" evidence="5">
    <location>
        <begin position="483"/>
        <end position="504"/>
    </location>
</feature>
<feature type="transmembrane region" description="Helical" evidence="5">
    <location>
        <begin position="131"/>
        <end position="152"/>
    </location>
</feature>
<feature type="transmembrane region" description="Helical" evidence="5">
    <location>
        <begin position="365"/>
        <end position="384"/>
    </location>
</feature>
<dbReference type="AlphaFoldDB" id="A0A9X1V6X2"/>
<feature type="transmembrane region" description="Helical" evidence="5">
    <location>
        <begin position="458"/>
        <end position="477"/>
    </location>
</feature>
<feature type="transmembrane region" description="Helical" evidence="5">
    <location>
        <begin position="164"/>
        <end position="182"/>
    </location>
</feature>
<feature type="transmembrane region" description="Helical" evidence="5">
    <location>
        <begin position="83"/>
        <end position="101"/>
    </location>
</feature>
<dbReference type="Pfam" id="PF13520">
    <property type="entry name" value="AA_permease_2"/>
    <property type="match status" value="1"/>
</dbReference>
<evidence type="ECO:0000256" key="3">
    <source>
        <dbReference type="ARBA" id="ARBA00022989"/>
    </source>
</evidence>
<dbReference type="PANTHER" id="PTHR47547">
    <property type="match status" value="1"/>
</dbReference>
<evidence type="ECO:0000256" key="4">
    <source>
        <dbReference type="ARBA" id="ARBA00023136"/>
    </source>
</evidence>
<dbReference type="PIRSF" id="PIRSF006060">
    <property type="entry name" value="AA_transporter"/>
    <property type="match status" value="1"/>
</dbReference>
<evidence type="ECO:0000313" key="7">
    <source>
        <dbReference type="Proteomes" id="UP001139263"/>
    </source>
</evidence>
<keyword evidence="3 5" id="KW-1133">Transmembrane helix</keyword>
<organism evidence="6 7">
    <name type="scientific">Sulfoacidibacillus ferrooxidans</name>
    <dbReference type="NCBI Taxonomy" id="2005001"/>
    <lineage>
        <taxon>Bacteria</taxon>
        <taxon>Bacillati</taxon>
        <taxon>Bacillota</taxon>
        <taxon>Bacilli</taxon>
        <taxon>Bacillales</taxon>
        <taxon>Alicyclobacillaceae</taxon>
        <taxon>Sulfoacidibacillus</taxon>
    </lineage>
</organism>
<feature type="transmembrane region" description="Helical" evidence="5">
    <location>
        <begin position="12"/>
        <end position="30"/>
    </location>
</feature>
<reference evidence="6" key="1">
    <citation type="submission" date="2022-03" db="EMBL/GenBank/DDBJ databases">
        <title>Draft Genome Sequence of Firmicute Strain S0AB, a Heterotrophic Iron/Sulfur-Oxidizing Extreme Acidophile.</title>
        <authorList>
            <person name="Vergara E."/>
            <person name="Pakostova E."/>
            <person name="Johnson D.B."/>
            <person name="Holmes D.S."/>
        </authorList>
    </citation>
    <scope>NUCLEOTIDE SEQUENCE</scope>
    <source>
        <strain evidence="6">S0AB</strain>
    </source>
</reference>
<dbReference type="InterPro" id="IPR002293">
    <property type="entry name" value="AA/rel_permease1"/>
</dbReference>
<accession>A0A9X1V6X2</accession>
<feature type="transmembrane region" description="Helical" evidence="5">
    <location>
        <begin position="276"/>
        <end position="294"/>
    </location>
</feature>
<proteinExistence type="predicted"/>
<evidence type="ECO:0000256" key="2">
    <source>
        <dbReference type="ARBA" id="ARBA00022692"/>
    </source>
</evidence>